<dbReference type="Proteomes" id="UP000289200">
    <property type="component" value="Unassembled WGS sequence"/>
</dbReference>
<keyword evidence="2" id="KW-1185">Reference proteome</keyword>
<gene>
    <name evidence="1" type="ORF">RHODGE_RHODGE_02600</name>
</gene>
<proteinExistence type="predicted"/>
<dbReference type="RefSeq" id="WP_129609326.1">
    <property type="nucleotide sequence ID" value="NZ_UWOC01000147.1"/>
</dbReference>
<accession>A0A447CVV1</accession>
<dbReference type="EMBL" id="UWOC01000147">
    <property type="protein sequence ID" value="VCU09427.1"/>
    <property type="molecule type" value="Genomic_DNA"/>
</dbReference>
<organism evidence="1 2">
    <name type="scientific">Rhodoplanes serenus</name>
    <dbReference type="NCBI Taxonomy" id="200615"/>
    <lineage>
        <taxon>Bacteria</taxon>
        <taxon>Pseudomonadati</taxon>
        <taxon>Pseudomonadota</taxon>
        <taxon>Alphaproteobacteria</taxon>
        <taxon>Hyphomicrobiales</taxon>
        <taxon>Nitrobacteraceae</taxon>
        <taxon>Rhodoplanes</taxon>
    </lineage>
</organism>
<dbReference type="OrthoDB" id="7477898at2"/>
<sequence>MRTIPSAPLRRASSDLDLDAMLHPAHAFVQPAAVVDDPDLSIAEKRAILIAWASDAAEQAGGAGPLRPVAVDEILDALRGLDRAAQATADDIERCRFALRQRWRRTLLRGRARDRDDDRPGRA</sequence>
<name>A0A447CVV1_9BRAD</name>
<comment type="caution">
    <text evidence="1">The sequence shown here is derived from an EMBL/GenBank/DDBJ whole genome shotgun (WGS) entry which is preliminary data.</text>
</comment>
<dbReference type="AlphaFoldDB" id="A0A447CVV1"/>
<evidence type="ECO:0000313" key="1">
    <source>
        <dbReference type="EMBL" id="VCU09427.1"/>
    </source>
</evidence>
<evidence type="ECO:0000313" key="2">
    <source>
        <dbReference type="Proteomes" id="UP000289200"/>
    </source>
</evidence>
<reference evidence="2" key="1">
    <citation type="submission" date="2018-10" db="EMBL/GenBank/DDBJ databases">
        <authorList>
            <person name="Peiro R."/>
            <person name="Begona"/>
            <person name="Cbmso G."/>
            <person name="Lopez M."/>
            <person name="Gonzalez S."/>
            <person name="Sacristan E."/>
            <person name="Castillo E."/>
        </authorList>
    </citation>
    <scope>NUCLEOTIDE SEQUENCE [LARGE SCALE GENOMIC DNA]</scope>
</reference>
<protein>
    <submittedName>
        <fullName evidence="1">Uncharacterized protein</fullName>
    </submittedName>
</protein>